<feature type="chain" id="PRO_5046298209" evidence="1">
    <location>
        <begin position="21"/>
        <end position="310"/>
    </location>
</feature>
<sequence>MKNSVLGIIVCVCCIQLAHAQQDSQYSQYMYNTLSINPGYAGSREVFSLVGLHRSQWVGIDGGPATQTLSAHTPIGYGNIGLGVNIMNDNIGPATEQYLDIAGSYTIQFNYKSKLSFGLKAGGHLLNVDYSDVSTQMEDPALSEEAEVDNRFAPQVGIGFYYFTDKFYAGLSSPNLLKTRHFQEAGDLSSSSVAAERLHYYFIAGSVFDLTSDVKFKPTILTKAVAGSPLQIDVSANFLLYDSLTLGAAYRLDAAATALVGFQFVDSMYVGFAYDIDTTDLQEYSGGSFEVMFRYELFKRYDKMVTPRFF</sequence>
<name>A0ABN1MFU8_9FLAO</name>
<keyword evidence="3" id="KW-1185">Reference proteome</keyword>
<gene>
    <name evidence="2" type="ORF">GCM10009117_11370</name>
</gene>
<evidence type="ECO:0000313" key="2">
    <source>
        <dbReference type="EMBL" id="GAA0871990.1"/>
    </source>
</evidence>
<evidence type="ECO:0000256" key="1">
    <source>
        <dbReference type="SAM" id="SignalP"/>
    </source>
</evidence>
<protein>
    <submittedName>
        <fullName evidence="2">Type IX secretion system membrane protein PorP/SprF</fullName>
    </submittedName>
</protein>
<dbReference type="InterPro" id="IPR019861">
    <property type="entry name" value="PorP/SprF_Bacteroidetes"/>
</dbReference>
<reference evidence="2 3" key="1">
    <citation type="journal article" date="2019" name="Int. J. Syst. Evol. Microbiol.">
        <title>The Global Catalogue of Microorganisms (GCM) 10K type strain sequencing project: providing services to taxonomists for standard genome sequencing and annotation.</title>
        <authorList>
            <consortium name="The Broad Institute Genomics Platform"/>
            <consortium name="The Broad Institute Genome Sequencing Center for Infectious Disease"/>
            <person name="Wu L."/>
            <person name="Ma J."/>
        </authorList>
    </citation>
    <scope>NUCLEOTIDE SEQUENCE [LARGE SCALE GENOMIC DNA]</scope>
    <source>
        <strain evidence="2 3">JCM 16082</strain>
    </source>
</reference>
<organism evidence="2 3">
    <name type="scientific">Gangjinia marincola</name>
    <dbReference type="NCBI Taxonomy" id="578463"/>
    <lineage>
        <taxon>Bacteria</taxon>
        <taxon>Pseudomonadati</taxon>
        <taxon>Bacteroidota</taxon>
        <taxon>Flavobacteriia</taxon>
        <taxon>Flavobacteriales</taxon>
        <taxon>Flavobacteriaceae</taxon>
        <taxon>Gangjinia</taxon>
    </lineage>
</organism>
<accession>A0ABN1MFU8</accession>
<dbReference type="Proteomes" id="UP001500507">
    <property type="component" value="Unassembled WGS sequence"/>
</dbReference>
<evidence type="ECO:0000313" key="3">
    <source>
        <dbReference type="Proteomes" id="UP001500507"/>
    </source>
</evidence>
<keyword evidence="1" id="KW-0732">Signal</keyword>
<feature type="signal peptide" evidence="1">
    <location>
        <begin position="1"/>
        <end position="20"/>
    </location>
</feature>
<proteinExistence type="predicted"/>
<dbReference type="Pfam" id="PF11751">
    <property type="entry name" value="PorP_SprF"/>
    <property type="match status" value="1"/>
</dbReference>
<comment type="caution">
    <text evidence="2">The sequence shown here is derived from an EMBL/GenBank/DDBJ whole genome shotgun (WGS) entry which is preliminary data.</text>
</comment>
<dbReference type="EMBL" id="BAAAFG010000013">
    <property type="protein sequence ID" value="GAA0871990.1"/>
    <property type="molecule type" value="Genomic_DNA"/>
</dbReference>
<dbReference type="NCBIfam" id="TIGR03519">
    <property type="entry name" value="T9SS_PorP_fam"/>
    <property type="match status" value="1"/>
</dbReference>
<dbReference type="RefSeq" id="WP_343764811.1">
    <property type="nucleotide sequence ID" value="NZ_BAAAFG010000013.1"/>
</dbReference>